<proteinExistence type="predicted"/>
<reference evidence="4 5" key="1">
    <citation type="submission" date="2016-02" db="EMBL/GenBank/DDBJ databases">
        <title>Genome analysis of coral dinoflagellate symbionts highlights evolutionary adaptations to a symbiotic lifestyle.</title>
        <authorList>
            <person name="Aranda M."/>
            <person name="Li Y."/>
            <person name="Liew Y.J."/>
            <person name="Baumgarten S."/>
            <person name="Simakov O."/>
            <person name="Wilson M."/>
            <person name="Piel J."/>
            <person name="Ashoor H."/>
            <person name="Bougouffa S."/>
            <person name="Bajic V.B."/>
            <person name="Ryu T."/>
            <person name="Ravasi T."/>
            <person name="Bayer T."/>
            <person name="Micklem G."/>
            <person name="Kim H."/>
            <person name="Bhak J."/>
            <person name="Lajeunesse T.C."/>
            <person name="Voolstra C.R."/>
        </authorList>
    </citation>
    <scope>NUCLEOTIDE SEQUENCE [LARGE SCALE GENOMIC DNA]</scope>
    <source>
        <strain evidence="4 5">CCMP2467</strain>
    </source>
</reference>
<keyword evidence="4" id="KW-0418">Kinase</keyword>
<dbReference type="Gene3D" id="1.25.40.20">
    <property type="entry name" value="Ankyrin repeat-containing domain"/>
    <property type="match status" value="2"/>
</dbReference>
<dbReference type="Proteomes" id="UP000186817">
    <property type="component" value="Unassembled WGS sequence"/>
</dbReference>
<organism evidence="4 5">
    <name type="scientific">Symbiodinium microadriaticum</name>
    <name type="common">Dinoflagellate</name>
    <name type="synonym">Zooxanthella microadriatica</name>
    <dbReference type="NCBI Taxonomy" id="2951"/>
    <lineage>
        <taxon>Eukaryota</taxon>
        <taxon>Sar</taxon>
        <taxon>Alveolata</taxon>
        <taxon>Dinophyceae</taxon>
        <taxon>Suessiales</taxon>
        <taxon>Symbiodiniaceae</taxon>
        <taxon>Symbiodinium</taxon>
    </lineage>
</organism>
<comment type="caution">
    <text evidence="4">The sequence shown here is derived from an EMBL/GenBank/DDBJ whole genome shotgun (WGS) entry which is preliminary data.</text>
</comment>
<dbReference type="Pfam" id="PF00023">
    <property type="entry name" value="Ank"/>
    <property type="match status" value="1"/>
</dbReference>
<feature type="repeat" description="ANK" evidence="3">
    <location>
        <begin position="156"/>
        <end position="188"/>
    </location>
</feature>
<evidence type="ECO:0000256" key="2">
    <source>
        <dbReference type="ARBA" id="ARBA00023043"/>
    </source>
</evidence>
<sequence>MEPALSVANMASGSLLLEMDDAELKALWTSPGGGLRALSSRLTVATGCPRFRQRLFAEGDLVADESVLLSPCSLQLVLLPLCTTTSKQREEVGKAILLQKAEVVEELLRLCHDPNMLVPHGRSALHALTVAAINGNCDCLRLLLEAEADVDVSKASGLTALQWAARKGHVEASQLLVSAMADVDKADGTPTALQLAAKCGHVDIVASLLQVRANPDKKAWGGAQGASTHRRLVLLNQARAALNSSDEKGITPLLHASGRGYMEIARLLVEAGAEVPEVPATAREVEADPVAPLSVTVSSPARRADV</sequence>
<dbReference type="SUPFAM" id="SSF48403">
    <property type="entry name" value="Ankyrin repeat"/>
    <property type="match status" value="1"/>
</dbReference>
<gene>
    <name evidence="4" type="primary">Dapk1</name>
    <name evidence="4" type="ORF">AK812_SmicGene1699</name>
</gene>
<protein>
    <submittedName>
        <fullName evidence="4">Death-associated protein kinase 1</fullName>
    </submittedName>
</protein>
<keyword evidence="1" id="KW-0677">Repeat</keyword>
<dbReference type="PANTHER" id="PTHR24161">
    <property type="entry name" value="ANK_REP_REGION DOMAIN-CONTAINING PROTEIN-RELATED"/>
    <property type="match status" value="1"/>
</dbReference>
<evidence type="ECO:0000313" key="5">
    <source>
        <dbReference type="Proteomes" id="UP000186817"/>
    </source>
</evidence>
<evidence type="ECO:0000256" key="3">
    <source>
        <dbReference type="PROSITE-ProRule" id="PRU00023"/>
    </source>
</evidence>
<dbReference type="SMART" id="SM00248">
    <property type="entry name" value="ANK"/>
    <property type="match status" value="4"/>
</dbReference>
<name>A0A1Q9F3I8_SYMMI</name>
<keyword evidence="4" id="KW-0808">Transferase</keyword>
<keyword evidence="2 3" id="KW-0040">ANK repeat</keyword>
<dbReference type="PANTHER" id="PTHR24161:SF85">
    <property type="entry name" value="PALMITOYLTRANSFERASE HIP14"/>
    <property type="match status" value="1"/>
</dbReference>
<dbReference type="InterPro" id="IPR036770">
    <property type="entry name" value="Ankyrin_rpt-contain_sf"/>
</dbReference>
<dbReference type="PROSITE" id="PS50297">
    <property type="entry name" value="ANK_REP_REGION"/>
    <property type="match status" value="2"/>
</dbReference>
<dbReference type="Pfam" id="PF12796">
    <property type="entry name" value="Ank_2"/>
    <property type="match status" value="1"/>
</dbReference>
<dbReference type="AlphaFoldDB" id="A0A1Q9F3I8"/>
<dbReference type="OrthoDB" id="431238at2759"/>
<dbReference type="GO" id="GO:0016301">
    <property type="term" value="F:kinase activity"/>
    <property type="evidence" value="ECO:0007669"/>
    <property type="project" value="UniProtKB-KW"/>
</dbReference>
<evidence type="ECO:0000313" key="4">
    <source>
        <dbReference type="EMBL" id="OLQ14240.1"/>
    </source>
</evidence>
<evidence type="ECO:0000256" key="1">
    <source>
        <dbReference type="ARBA" id="ARBA00022737"/>
    </source>
</evidence>
<feature type="repeat" description="ANK" evidence="3">
    <location>
        <begin position="248"/>
        <end position="275"/>
    </location>
</feature>
<dbReference type="EMBL" id="LSRX01000018">
    <property type="protein sequence ID" value="OLQ14240.1"/>
    <property type="molecule type" value="Genomic_DNA"/>
</dbReference>
<dbReference type="PROSITE" id="PS50088">
    <property type="entry name" value="ANK_REPEAT"/>
    <property type="match status" value="2"/>
</dbReference>
<accession>A0A1Q9F3I8</accession>
<keyword evidence="5" id="KW-1185">Reference proteome</keyword>
<dbReference type="InterPro" id="IPR002110">
    <property type="entry name" value="Ankyrin_rpt"/>
</dbReference>